<keyword evidence="10" id="KW-0238">DNA-binding</keyword>
<dbReference type="EMBL" id="JACHGR010000005">
    <property type="protein sequence ID" value="MBB6055870.1"/>
    <property type="molecule type" value="Genomic_DNA"/>
</dbReference>
<dbReference type="PIRSF" id="PIRSF000977">
    <property type="entry name" value="Exodeoxyribonuclease_I"/>
    <property type="match status" value="1"/>
</dbReference>
<dbReference type="SUPFAM" id="SSF53098">
    <property type="entry name" value="Ribonuclease H-like"/>
    <property type="match status" value="1"/>
</dbReference>
<dbReference type="InterPro" id="IPR034747">
    <property type="entry name" value="EXOI_SH3"/>
</dbReference>
<evidence type="ECO:0000259" key="16">
    <source>
        <dbReference type="PROSITE" id="PS51784"/>
    </source>
</evidence>
<keyword evidence="6 13" id="KW-0227">DNA damage</keyword>
<evidence type="ECO:0000256" key="3">
    <source>
        <dbReference type="ARBA" id="ARBA00019900"/>
    </source>
</evidence>
<name>A0A841GM72_9GAMM</name>
<dbReference type="EC" id="3.1.11.1" evidence="2 13"/>
<evidence type="ECO:0000256" key="2">
    <source>
        <dbReference type="ARBA" id="ARBA00012108"/>
    </source>
</evidence>
<dbReference type="GO" id="GO:0006281">
    <property type="term" value="P:DNA repair"/>
    <property type="evidence" value="ECO:0007669"/>
    <property type="project" value="UniProtKB-KW"/>
</dbReference>
<dbReference type="PANTHER" id="PTHR11046:SF11">
    <property type="entry name" value="EXODEOXYRIBONUCLEASE I"/>
    <property type="match status" value="1"/>
</dbReference>
<dbReference type="FunFam" id="1.20.1280.70:FF:000001">
    <property type="entry name" value="Exodeoxyribonuclease I"/>
    <property type="match status" value="1"/>
</dbReference>
<dbReference type="InterPro" id="IPR012337">
    <property type="entry name" value="RNaseH-like_sf"/>
</dbReference>
<dbReference type="InterPro" id="IPR038649">
    <property type="entry name" value="EXOI_SH3_sf"/>
</dbReference>
<feature type="binding site" evidence="15">
    <location>
        <position position="15"/>
    </location>
    <ligand>
        <name>Mg(2+)</name>
        <dbReference type="ChEBI" id="CHEBI:18420"/>
        <label>2</label>
    </ligand>
</feature>
<dbReference type="AlphaFoldDB" id="A0A841GM72"/>
<dbReference type="NCBIfam" id="NF008746">
    <property type="entry name" value="PRK11779.1"/>
    <property type="match status" value="1"/>
</dbReference>
<evidence type="ECO:0000256" key="9">
    <source>
        <dbReference type="ARBA" id="ARBA00022842"/>
    </source>
</evidence>
<keyword evidence="9 15" id="KW-0460">Magnesium</keyword>
<dbReference type="Pfam" id="PF08411">
    <property type="entry name" value="ExoI_SH3"/>
    <property type="match status" value="1"/>
</dbReference>
<evidence type="ECO:0000256" key="7">
    <source>
        <dbReference type="ARBA" id="ARBA00022801"/>
    </source>
</evidence>
<keyword evidence="4 13" id="KW-0540">Nuclease</keyword>
<dbReference type="InterPro" id="IPR013520">
    <property type="entry name" value="Ribonucl_H"/>
</dbReference>
<organism evidence="18 19">
    <name type="scientific">Tolumonas osonensis</name>
    <dbReference type="NCBI Taxonomy" id="675874"/>
    <lineage>
        <taxon>Bacteria</taxon>
        <taxon>Pseudomonadati</taxon>
        <taxon>Pseudomonadota</taxon>
        <taxon>Gammaproteobacteria</taxon>
        <taxon>Aeromonadales</taxon>
        <taxon>Aeromonadaceae</taxon>
        <taxon>Tolumonas</taxon>
    </lineage>
</organism>
<keyword evidence="5 15" id="KW-0479">Metal-binding</keyword>
<feature type="binding site" evidence="15">
    <location>
        <position position="13"/>
    </location>
    <ligand>
        <name>Mg(2+)</name>
        <dbReference type="ChEBI" id="CHEBI:18420"/>
        <label>1</label>
    </ligand>
</feature>
<keyword evidence="7 13" id="KW-0378">Hydrolase</keyword>
<dbReference type="GO" id="GO:0046872">
    <property type="term" value="F:metal ion binding"/>
    <property type="evidence" value="ECO:0007669"/>
    <property type="project" value="UniProtKB-KW"/>
</dbReference>
<evidence type="ECO:0000256" key="6">
    <source>
        <dbReference type="ARBA" id="ARBA00022763"/>
    </source>
</evidence>
<dbReference type="FunFam" id="3.30.420.10:FF:000033">
    <property type="entry name" value="Exodeoxyribonuclease I"/>
    <property type="match status" value="1"/>
</dbReference>
<comment type="caution">
    <text evidence="18">The sequence shown here is derived from an EMBL/GenBank/DDBJ whole genome shotgun (WGS) entry which is preliminary data.</text>
</comment>
<protein>
    <recommendedName>
        <fullName evidence="3 13">Exodeoxyribonuclease I</fullName>
        <ecNumber evidence="2 13">3.1.11.1</ecNumber>
    </recommendedName>
</protein>
<feature type="binding site" evidence="15">
    <location>
        <position position="184"/>
    </location>
    <ligand>
        <name>Mg(2+)</name>
        <dbReference type="ChEBI" id="CHEBI:18420"/>
        <label>2</label>
    </ligand>
</feature>
<dbReference type="Gene3D" id="1.20.1280.70">
    <property type="entry name" value="Exonuclease ExoI, domain 3"/>
    <property type="match status" value="1"/>
</dbReference>
<feature type="domain" description="ExoI C-terminal" evidence="17">
    <location>
        <begin position="357"/>
        <end position="471"/>
    </location>
</feature>
<dbReference type="CDD" id="cd06138">
    <property type="entry name" value="ExoI_N"/>
    <property type="match status" value="1"/>
</dbReference>
<dbReference type="Gene3D" id="3.30.1520.20">
    <property type="entry name" value="Exonuclease ExoI, domain 2"/>
    <property type="match status" value="1"/>
</dbReference>
<dbReference type="InterPro" id="IPR058561">
    <property type="entry name" value="Exonuc_1_C"/>
</dbReference>
<feature type="binding site" evidence="14">
    <location>
        <position position="15"/>
    </location>
    <ligand>
        <name>substrate</name>
    </ligand>
</feature>
<evidence type="ECO:0000256" key="5">
    <source>
        <dbReference type="ARBA" id="ARBA00022723"/>
    </source>
</evidence>
<dbReference type="Proteomes" id="UP000585721">
    <property type="component" value="Unassembled WGS sequence"/>
</dbReference>
<dbReference type="InterPro" id="IPR022894">
    <property type="entry name" value="Oligoribonuclease"/>
</dbReference>
<gene>
    <name evidence="18" type="ORF">HNR75_001788</name>
</gene>
<dbReference type="InterPro" id="IPR013620">
    <property type="entry name" value="Exonuc_1_SH3"/>
</dbReference>
<keyword evidence="8 13" id="KW-0269">Exonuclease</keyword>
<proteinExistence type="predicted"/>
<dbReference type="InterPro" id="IPR023607">
    <property type="entry name" value="Exodeoxyribonuclease_I"/>
</dbReference>
<dbReference type="Gene3D" id="1.10.287.1240">
    <property type="match status" value="1"/>
</dbReference>
<dbReference type="RefSeq" id="WP_246358826.1">
    <property type="nucleotide sequence ID" value="NZ_JACHGR010000005.1"/>
</dbReference>
<comment type="catalytic activity">
    <reaction evidence="1 13">
        <text>Exonucleolytic cleavage in the 3'- to 5'-direction to yield nucleoside 5'-phosphates.</text>
        <dbReference type="EC" id="3.1.11.1"/>
    </reaction>
</comment>
<feature type="binding site" evidence="14">
    <location>
        <position position="163"/>
    </location>
    <ligand>
        <name>substrate</name>
    </ligand>
</feature>
<evidence type="ECO:0000256" key="13">
    <source>
        <dbReference type="PIRNR" id="PIRNR000977"/>
    </source>
</evidence>
<dbReference type="GO" id="GO:0003677">
    <property type="term" value="F:DNA binding"/>
    <property type="evidence" value="ECO:0007669"/>
    <property type="project" value="UniProtKB-KW"/>
</dbReference>
<evidence type="ECO:0000256" key="14">
    <source>
        <dbReference type="PIRSR" id="PIRSR000977-1"/>
    </source>
</evidence>
<feature type="domain" description="ExoI SH3-like" evidence="16">
    <location>
        <begin position="200"/>
        <end position="353"/>
    </location>
</feature>
<evidence type="ECO:0000256" key="15">
    <source>
        <dbReference type="PIRSR" id="PIRSR000977-2"/>
    </source>
</evidence>
<evidence type="ECO:0000256" key="11">
    <source>
        <dbReference type="ARBA" id="ARBA00023204"/>
    </source>
</evidence>
<dbReference type="GO" id="GO:0008310">
    <property type="term" value="F:single-stranded DNA 3'-5' DNA exonuclease activity"/>
    <property type="evidence" value="ECO:0007669"/>
    <property type="project" value="UniProtKB-EC"/>
</dbReference>
<evidence type="ECO:0000256" key="1">
    <source>
        <dbReference type="ARBA" id="ARBA00000563"/>
    </source>
</evidence>
<dbReference type="PROSITE" id="PS51784">
    <property type="entry name" value="EXOI_SH3"/>
    <property type="match status" value="1"/>
</dbReference>
<sequence>MTAKTENTFLFHDYETFGTNPAHDRPAQFAGIRTDADFNICSDPMVIYCQMSPDYLPAPEACLITGITPQIANQNGLCEADFFRAIHQQFSQPATCVLGYNNIRFDDEFTRYGFYRNFLDPYAYSWQQGNSRWDLLDVVRAFYALRPDGINWVYDDEGKPSFRLEKLSVANGIQHENAHDAMSDVYATIGLAKCLKQAQPRLFEYLSLHRGKNKLKTLIDIINIKPLVHVSGMYSAAQGCVSWIAPMAWHPANNNAVIVIDLNADLSPLLELDAISLRERLYTKKSDLTDGAAVPAKLIHINKCPVLAPAASLSEERAQQLNINRDLCMQNLAVLRQNPQIREKLVELFNDEYLPPNDQDPEQMLYQGFFSEADRAAIELIQQSSAEQLATGGYQFHDPRLPTLLFRYRARNYPHTLTPKEQQQWRQFCVDALNSQAEMYLLRLESLLEGKVQGSREWNIIKALALYLQGK</sequence>
<dbReference type="PROSITE" id="PS51785">
    <property type="entry name" value="EXOI_C"/>
    <property type="match status" value="1"/>
</dbReference>
<evidence type="ECO:0000259" key="17">
    <source>
        <dbReference type="PROSITE" id="PS51785"/>
    </source>
</evidence>
<evidence type="ECO:0000256" key="12">
    <source>
        <dbReference type="ARBA" id="ARBA00046792"/>
    </source>
</evidence>
<dbReference type="Gene3D" id="3.30.420.10">
    <property type="entry name" value="Ribonuclease H-like superfamily/Ribonuclease H"/>
    <property type="match status" value="1"/>
</dbReference>
<keyword evidence="19" id="KW-1185">Reference proteome</keyword>
<accession>A0A841GM72</accession>
<reference evidence="18 19" key="1">
    <citation type="submission" date="2020-08" db="EMBL/GenBank/DDBJ databases">
        <title>Genomic Encyclopedia of Type Strains, Phase IV (KMG-IV): sequencing the most valuable type-strain genomes for metagenomic binning, comparative biology and taxonomic classification.</title>
        <authorList>
            <person name="Goeker M."/>
        </authorList>
    </citation>
    <scope>NUCLEOTIDE SEQUENCE [LARGE SCALE GENOMIC DNA]</scope>
    <source>
        <strain evidence="18 19">DSM 22975</strain>
    </source>
</reference>
<dbReference type="PANTHER" id="PTHR11046">
    <property type="entry name" value="OLIGORIBONUCLEASE, MITOCHONDRIAL"/>
    <property type="match status" value="1"/>
</dbReference>
<evidence type="ECO:0000256" key="10">
    <source>
        <dbReference type="ARBA" id="ARBA00023125"/>
    </source>
</evidence>
<dbReference type="Pfam" id="PF00929">
    <property type="entry name" value="RNase_T"/>
    <property type="match status" value="1"/>
</dbReference>
<keyword evidence="11 13" id="KW-0234">DNA repair</keyword>
<comment type="subunit">
    <text evidence="12">Monomer. Interacts with ssb (via C-terminus); this interaction stimulates the exonuclease activity by recruiting the enzyme to its substrate.</text>
</comment>
<dbReference type="FunFam" id="3.30.1520.20:FF:000001">
    <property type="entry name" value="Exodeoxyribonuclease I"/>
    <property type="match status" value="1"/>
</dbReference>
<dbReference type="GO" id="GO:0000175">
    <property type="term" value="F:3'-5'-RNA exonuclease activity"/>
    <property type="evidence" value="ECO:0007669"/>
    <property type="project" value="InterPro"/>
</dbReference>
<dbReference type="InterPro" id="IPR036397">
    <property type="entry name" value="RNaseH_sf"/>
</dbReference>
<evidence type="ECO:0000313" key="18">
    <source>
        <dbReference type="EMBL" id="MBB6055870.1"/>
    </source>
</evidence>
<evidence type="ECO:0000256" key="8">
    <source>
        <dbReference type="ARBA" id="ARBA00022839"/>
    </source>
</evidence>
<evidence type="ECO:0000313" key="19">
    <source>
        <dbReference type="Proteomes" id="UP000585721"/>
    </source>
</evidence>
<comment type="cofactor">
    <cofactor evidence="15">
        <name>Mg(2+)</name>
        <dbReference type="ChEBI" id="CHEBI:18420"/>
    </cofactor>
    <text evidence="15">Binds 2 Mg(2+) ions per monomer.</text>
</comment>
<dbReference type="Pfam" id="PF26016">
    <property type="entry name" value="ExoI_C"/>
    <property type="match status" value="1"/>
</dbReference>
<evidence type="ECO:0000256" key="4">
    <source>
        <dbReference type="ARBA" id="ARBA00022722"/>
    </source>
</evidence>